<keyword evidence="1" id="KW-0732">Signal</keyword>
<dbReference type="Pfam" id="PF03544">
    <property type="entry name" value="TonB_C"/>
    <property type="match status" value="1"/>
</dbReference>
<dbReference type="Gene3D" id="3.30.1150.10">
    <property type="match status" value="1"/>
</dbReference>
<protein>
    <submittedName>
        <fullName evidence="3">Energy transducer TonB</fullName>
    </submittedName>
</protein>
<evidence type="ECO:0000256" key="1">
    <source>
        <dbReference type="SAM" id="SignalP"/>
    </source>
</evidence>
<keyword evidence="4" id="KW-1185">Reference proteome</keyword>
<feature type="chain" id="PRO_5045226506" evidence="1">
    <location>
        <begin position="25"/>
        <end position="303"/>
    </location>
</feature>
<sequence>MNKLFCFIASIIAGGILLSQPVAAKKQPLVLKPSSKWIASYDDDSCRLIRQFGTAEQSATAIFSRFGPGDRFQLTLAGEPFKLRSSSRPARLQFGPTEEVQEISFFVGSLGEDIPALIFSGGMRIAANSEAETKALKTWNKNYAFKFEPISAERQAAVTQLSIGRPLRQSVILEVGSMEKPFSALSTCIDELQTHWGIDVTKHKNLTRVAQPDGNPGSWVNANDYPTDMLRRGQPAVVQFRLSIDDTGQITGCHIQKTTRPKAFDDAVCKSLLKRARFLPALDTEGKPIASYWQSTVRFQIPR</sequence>
<gene>
    <name evidence="3" type="ORF">J4G78_10440</name>
</gene>
<accession>A0ABX7SZI4</accession>
<proteinExistence type="predicted"/>
<evidence type="ECO:0000313" key="4">
    <source>
        <dbReference type="Proteomes" id="UP000663923"/>
    </source>
</evidence>
<dbReference type="Proteomes" id="UP000663923">
    <property type="component" value="Chromosome"/>
</dbReference>
<dbReference type="SUPFAM" id="SSF74653">
    <property type="entry name" value="TolA/TonB C-terminal domain"/>
    <property type="match status" value="1"/>
</dbReference>
<evidence type="ECO:0000313" key="3">
    <source>
        <dbReference type="EMBL" id="QTD54681.1"/>
    </source>
</evidence>
<dbReference type="EMBL" id="CP071794">
    <property type="protein sequence ID" value="QTD54681.1"/>
    <property type="molecule type" value="Genomic_DNA"/>
</dbReference>
<dbReference type="InterPro" id="IPR037682">
    <property type="entry name" value="TonB_C"/>
</dbReference>
<evidence type="ECO:0000259" key="2">
    <source>
        <dbReference type="PROSITE" id="PS52015"/>
    </source>
</evidence>
<organism evidence="3 4">
    <name type="scientific">Parasphingorhabdus cellanae</name>
    <dbReference type="NCBI Taxonomy" id="2806553"/>
    <lineage>
        <taxon>Bacteria</taxon>
        <taxon>Pseudomonadati</taxon>
        <taxon>Pseudomonadota</taxon>
        <taxon>Alphaproteobacteria</taxon>
        <taxon>Sphingomonadales</taxon>
        <taxon>Sphingomonadaceae</taxon>
        <taxon>Parasphingorhabdus</taxon>
    </lineage>
</organism>
<dbReference type="PROSITE" id="PS52015">
    <property type="entry name" value="TONB_CTD"/>
    <property type="match status" value="1"/>
</dbReference>
<feature type="signal peptide" evidence="1">
    <location>
        <begin position="1"/>
        <end position="24"/>
    </location>
</feature>
<reference evidence="3 4" key="1">
    <citation type="submission" date="2021-03" db="EMBL/GenBank/DDBJ databases">
        <title>Complete genome of Parasphingorhabdus_sp.JHSY0214.</title>
        <authorList>
            <person name="Yoo J.H."/>
            <person name="Bae J.W."/>
        </authorList>
    </citation>
    <scope>NUCLEOTIDE SEQUENCE [LARGE SCALE GENOMIC DNA]</scope>
    <source>
        <strain evidence="3 4">JHSY0214</strain>
    </source>
</reference>
<name>A0ABX7SZI4_9SPHN</name>
<feature type="domain" description="TonB C-terminal" evidence="2">
    <location>
        <begin position="210"/>
        <end position="303"/>
    </location>
</feature>
<dbReference type="RefSeq" id="WP_207986515.1">
    <property type="nucleotide sequence ID" value="NZ_CP071794.1"/>
</dbReference>